<comment type="caution">
    <text evidence="3">The sequence shown here is derived from an EMBL/GenBank/DDBJ whole genome shotgun (WGS) entry which is preliminary data.</text>
</comment>
<protein>
    <submittedName>
        <fullName evidence="3">Flavin reductase family protein</fullName>
        <ecNumber evidence="3">1.-.-.-</ecNumber>
    </submittedName>
</protein>
<dbReference type="SMART" id="SM00903">
    <property type="entry name" value="Flavin_Reduct"/>
    <property type="match status" value="1"/>
</dbReference>
<dbReference type="Pfam" id="PF01613">
    <property type="entry name" value="Flavin_Reduct"/>
    <property type="match status" value="1"/>
</dbReference>
<evidence type="ECO:0000313" key="3">
    <source>
        <dbReference type="EMBL" id="MFK4752453.1"/>
    </source>
</evidence>
<proteinExistence type="predicted"/>
<dbReference type="RefSeq" id="WP_369857936.1">
    <property type="nucleotide sequence ID" value="NZ_JBBKTX010000009.1"/>
</dbReference>
<dbReference type="EMBL" id="JBBKTX010000009">
    <property type="protein sequence ID" value="MFK4752453.1"/>
    <property type="molecule type" value="Genomic_DNA"/>
</dbReference>
<dbReference type="InterPro" id="IPR012349">
    <property type="entry name" value="Split_barrel_FMN-bd"/>
</dbReference>
<gene>
    <name evidence="3" type="ORF">WG929_08535</name>
</gene>
<organism evidence="3 4">
    <name type="scientific">Oceanobacter antarcticus</name>
    <dbReference type="NCBI Taxonomy" id="3133425"/>
    <lineage>
        <taxon>Bacteria</taxon>
        <taxon>Pseudomonadati</taxon>
        <taxon>Pseudomonadota</taxon>
        <taxon>Gammaproteobacteria</taxon>
        <taxon>Oceanospirillales</taxon>
        <taxon>Oceanospirillaceae</taxon>
        <taxon>Oceanobacter</taxon>
    </lineage>
</organism>
<dbReference type="InterPro" id="IPR002563">
    <property type="entry name" value="Flavin_Rdtase-like_dom"/>
</dbReference>
<accession>A0ABW8NHK4</accession>
<dbReference type="PANTHER" id="PTHR30466">
    <property type="entry name" value="FLAVIN REDUCTASE"/>
    <property type="match status" value="1"/>
</dbReference>
<dbReference type="SUPFAM" id="SSF50475">
    <property type="entry name" value="FMN-binding split barrel"/>
    <property type="match status" value="1"/>
</dbReference>
<dbReference type="PANTHER" id="PTHR30466:SF1">
    <property type="entry name" value="FMN REDUCTASE (NADH) RUTF"/>
    <property type="match status" value="1"/>
</dbReference>
<evidence type="ECO:0000259" key="2">
    <source>
        <dbReference type="SMART" id="SM00903"/>
    </source>
</evidence>
<name>A0ABW8NHK4_9GAMM</name>
<keyword evidence="1 3" id="KW-0560">Oxidoreductase</keyword>
<dbReference type="InterPro" id="IPR050268">
    <property type="entry name" value="NADH-dep_flavin_reductase"/>
</dbReference>
<evidence type="ECO:0000256" key="1">
    <source>
        <dbReference type="ARBA" id="ARBA00023002"/>
    </source>
</evidence>
<reference evidence="3 4" key="1">
    <citation type="submission" date="2024-03" db="EMBL/GenBank/DDBJ databases">
        <title>High-quality draft genome sequence of Oceanobacter sp. wDCs-4.</title>
        <authorList>
            <person name="Dong C."/>
        </authorList>
    </citation>
    <scope>NUCLEOTIDE SEQUENCE [LARGE SCALE GENOMIC DNA]</scope>
    <source>
        <strain evidence="4">wDCs-4</strain>
    </source>
</reference>
<dbReference type="EC" id="1.-.-.-" evidence="3"/>
<feature type="domain" description="Flavin reductase like" evidence="2">
    <location>
        <begin position="17"/>
        <end position="160"/>
    </location>
</feature>
<sequence>MTEVAPVVDSLDFRQAISKFTTGIALVSNMLPNGKPYGMTINSLTSISLDPATLLISLKSGTMLDLIDDTGVFGVSILSANQQNISSNFARKEKDEKYDQNFLIRNDVPTLKDCLAWFECTVDKKIIQDDHTLILGKVSLCKKAETELAPLIFFSSSYHFLPATPM</sequence>
<dbReference type="Proteomes" id="UP001620597">
    <property type="component" value="Unassembled WGS sequence"/>
</dbReference>
<dbReference type="GO" id="GO:0016491">
    <property type="term" value="F:oxidoreductase activity"/>
    <property type="evidence" value="ECO:0007669"/>
    <property type="project" value="UniProtKB-KW"/>
</dbReference>
<evidence type="ECO:0000313" key="4">
    <source>
        <dbReference type="Proteomes" id="UP001620597"/>
    </source>
</evidence>
<keyword evidence="4" id="KW-1185">Reference proteome</keyword>
<dbReference type="Gene3D" id="2.30.110.10">
    <property type="entry name" value="Electron Transport, Fmn-binding Protein, Chain A"/>
    <property type="match status" value="1"/>
</dbReference>